<dbReference type="Pfam" id="PF22998">
    <property type="entry name" value="GNAT_LYC1-like"/>
    <property type="match status" value="1"/>
</dbReference>
<dbReference type="PANTHER" id="PTHR34815">
    <property type="entry name" value="LYSINE ACETYLTRANSFERASE"/>
    <property type="match status" value="1"/>
</dbReference>
<gene>
    <name evidence="2" type="ORF">AAP_03337</name>
</gene>
<dbReference type="InterPro" id="IPR055100">
    <property type="entry name" value="GNAT_LYC1-like"/>
</dbReference>
<evidence type="ECO:0000259" key="1">
    <source>
        <dbReference type="Pfam" id="PF22998"/>
    </source>
</evidence>
<dbReference type="GO" id="GO:0016746">
    <property type="term" value="F:acyltransferase activity"/>
    <property type="evidence" value="ECO:0007669"/>
    <property type="project" value="UniProtKB-KW"/>
</dbReference>
<dbReference type="OrthoDB" id="2020070at2759"/>
<dbReference type="SUPFAM" id="SSF55729">
    <property type="entry name" value="Acyl-CoA N-acyltransferases (Nat)"/>
    <property type="match status" value="1"/>
</dbReference>
<dbReference type="EMBL" id="AZGZ01000013">
    <property type="protein sequence ID" value="KZZ91631.1"/>
    <property type="molecule type" value="Genomic_DNA"/>
</dbReference>
<accession>A0A167YQC9</accession>
<dbReference type="Gene3D" id="3.40.630.30">
    <property type="match status" value="1"/>
</dbReference>
<dbReference type="Proteomes" id="UP000242877">
    <property type="component" value="Unassembled WGS sequence"/>
</dbReference>
<sequence length="402" mass="45250">MSIADLPDADAPEVVLAHPSEQERTTYRLSTAAEWAGRLNVEQYLERERTVENRPLGKDFLTGWILTNKHLPPNKRPIYATCETFTLPAWVAYKGTCKDVVAYGVGSVYCDKKYRGKGYATKMISELNKALKLEQKGSLLKEPCAFSILWSDIGKQFYNRLGWAPYTSSHYALNPISPDDYVQLLHGVTGYDVAAVEELTRSDIEKKVCSETALAKTKQLLVSASKRASNAQVSIQPAYSVFDYHFVREEFTSGHLITEQQKPAGAHFSFPTARGASVKVSDTITVSIVWSLTLYADPKEDTLYILHIQHDQPSTPEEEAGVVKGIAACLIRAQMEAKQWNTHAVKLWNATPIVEKAIAMIDPTSQIVHREKDHIASLQWYGQEGMSEEKPEWWMAERFSWC</sequence>
<dbReference type="PANTHER" id="PTHR34815:SF2">
    <property type="entry name" value="N-ACETYLTRANSFERASE DOMAIN-CONTAINING PROTEIN"/>
    <property type="match status" value="1"/>
</dbReference>
<keyword evidence="2" id="KW-0808">Transferase</keyword>
<dbReference type="VEuPathDB" id="FungiDB:AAP_03337"/>
<keyword evidence="3" id="KW-1185">Reference proteome</keyword>
<dbReference type="AlphaFoldDB" id="A0A167YQC9"/>
<proteinExistence type="predicted"/>
<reference evidence="2 3" key="1">
    <citation type="journal article" date="2016" name="Genome Biol. Evol.">
        <title>Divergent and convergent evolution of fungal pathogenicity.</title>
        <authorList>
            <person name="Shang Y."/>
            <person name="Xiao G."/>
            <person name="Zheng P."/>
            <person name="Cen K."/>
            <person name="Zhan S."/>
            <person name="Wang C."/>
        </authorList>
    </citation>
    <scope>NUCLEOTIDE SEQUENCE [LARGE SCALE GENOMIC DNA]</scope>
    <source>
        <strain evidence="2 3">ARSEF 7405</strain>
    </source>
</reference>
<evidence type="ECO:0000313" key="3">
    <source>
        <dbReference type="Proteomes" id="UP000242877"/>
    </source>
</evidence>
<protein>
    <submittedName>
        <fullName evidence="2">Acyl-CoA N-acyltransferase</fullName>
    </submittedName>
</protein>
<name>A0A167YQC9_9EURO</name>
<feature type="domain" description="LYC1 C-terminal" evidence="1">
    <location>
        <begin position="194"/>
        <end position="402"/>
    </location>
</feature>
<evidence type="ECO:0000313" key="2">
    <source>
        <dbReference type="EMBL" id="KZZ91631.1"/>
    </source>
</evidence>
<dbReference type="InterPro" id="IPR016181">
    <property type="entry name" value="Acyl_CoA_acyltransferase"/>
</dbReference>
<keyword evidence="2" id="KW-0012">Acyltransferase</keyword>
<organism evidence="2 3">
    <name type="scientific">Ascosphaera apis ARSEF 7405</name>
    <dbReference type="NCBI Taxonomy" id="392613"/>
    <lineage>
        <taxon>Eukaryota</taxon>
        <taxon>Fungi</taxon>
        <taxon>Dikarya</taxon>
        <taxon>Ascomycota</taxon>
        <taxon>Pezizomycotina</taxon>
        <taxon>Eurotiomycetes</taxon>
        <taxon>Eurotiomycetidae</taxon>
        <taxon>Onygenales</taxon>
        <taxon>Ascosphaeraceae</taxon>
        <taxon>Ascosphaera</taxon>
    </lineage>
</organism>
<comment type="caution">
    <text evidence="2">The sequence shown here is derived from an EMBL/GenBank/DDBJ whole genome shotgun (WGS) entry which is preliminary data.</text>
</comment>
<dbReference type="InterPro" id="IPR053013">
    <property type="entry name" value="LAT"/>
</dbReference>